<keyword evidence="4 7" id="KW-0812">Transmembrane</keyword>
<feature type="transmembrane region" description="Helical" evidence="7">
    <location>
        <begin position="279"/>
        <end position="299"/>
    </location>
</feature>
<dbReference type="Pfam" id="PF00528">
    <property type="entry name" value="BPD_transp_1"/>
    <property type="match status" value="1"/>
</dbReference>
<dbReference type="RefSeq" id="WP_154380626.1">
    <property type="nucleotide sequence ID" value="NZ_WKJK01000013.1"/>
</dbReference>
<evidence type="ECO:0000256" key="1">
    <source>
        <dbReference type="ARBA" id="ARBA00004651"/>
    </source>
</evidence>
<keyword evidence="10" id="KW-1185">Reference proteome</keyword>
<evidence type="ECO:0000313" key="10">
    <source>
        <dbReference type="Proteomes" id="UP000433309"/>
    </source>
</evidence>
<dbReference type="Proteomes" id="UP000433309">
    <property type="component" value="Unassembled WGS sequence"/>
</dbReference>
<dbReference type="PROSITE" id="PS50928">
    <property type="entry name" value="ABC_TM1"/>
    <property type="match status" value="1"/>
</dbReference>
<dbReference type="SUPFAM" id="SSF161098">
    <property type="entry name" value="MetI-like"/>
    <property type="match status" value="1"/>
</dbReference>
<evidence type="ECO:0000256" key="6">
    <source>
        <dbReference type="ARBA" id="ARBA00023136"/>
    </source>
</evidence>
<feature type="transmembrane region" description="Helical" evidence="7">
    <location>
        <begin position="253"/>
        <end position="273"/>
    </location>
</feature>
<dbReference type="InterPro" id="IPR000515">
    <property type="entry name" value="MetI-like"/>
</dbReference>
<dbReference type="EMBL" id="WKJK01000013">
    <property type="protein sequence ID" value="MRW92831.1"/>
    <property type="molecule type" value="Genomic_DNA"/>
</dbReference>
<reference evidence="9 10" key="1">
    <citation type="submission" date="2019-11" db="EMBL/GenBank/DDBJ databases">
        <title>Novel species isolated from a subtropical stream in China.</title>
        <authorList>
            <person name="Lu H."/>
        </authorList>
    </citation>
    <scope>NUCLEOTIDE SEQUENCE [LARGE SCALE GENOMIC DNA]</scope>
    <source>
        <strain evidence="9 10">FT80W</strain>
    </source>
</reference>
<proteinExistence type="inferred from homology"/>
<comment type="similarity">
    <text evidence="7">Belongs to the binding-protein-dependent transport system permease family.</text>
</comment>
<organism evidence="9 10">
    <name type="scientific">Duganella guangzhouensis</name>
    <dbReference type="NCBI Taxonomy" id="2666084"/>
    <lineage>
        <taxon>Bacteria</taxon>
        <taxon>Pseudomonadati</taxon>
        <taxon>Pseudomonadota</taxon>
        <taxon>Betaproteobacteria</taxon>
        <taxon>Burkholderiales</taxon>
        <taxon>Oxalobacteraceae</taxon>
        <taxon>Telluria group</taxon>
        <taxon>Duganella</taxon>
    </lineage>
</organism>
<evidence type="ECO:0000313" key="9">
    <source>
        <dbReference type="EMBL" id="MRW92831.1"/>
    </source>
</evidence>
<evidence type="ECO:0000256" key="7">
    <source>
        <dbReference type="RuleBase" id="RU363032"/>
    </source>
</evidence>
<dbReference type="PANTHER" id="PTHR30043:SF1">
    <property type="entry name" value="ABC TRANSPORT SYSTEM PERMEASE PROTEIN P69"/>
    <property type="match status" value="1"/>
</dbReference>
<dbReference type="Gene3D" id="1.10.3720.10">
    <property type="entry name" value="MetI-like"/>
    <property type="match status" value="1"/>
</dbReference>
<evidence type="ECO:0000256" key="4">
    <source>
        <dbReference type="ARBA" id="ARBA00022692"/>
    </source>
</evidence>
<name>A0A6I2L3W7_9BURK</name>
<keyword evidence="6 7" id="KW-0472">Membrane</keyword>
<evidence type="ECO:0000259" key="8">
    <source>
        <dbReference type="PROSITE" id="PS50928"/>
    </source>
</evidence>
<sequence>MAAALNPAGGAGGSNGGVGGNGGAGGGGKRAGGGHHAGAEAARRDPALRGRVVACVIALIILWPTLVVTEFKPWILLDEQSLSATGRFLADFLTPAHSAEFLDMLVRETWNTVAIATAGLTLALLGAIPATLIINEQLSISALGTGRMRPIARVVRQTARWLLVLLRSVPELVWALLFVRIIGLGPTAGVLAIALTYCGMLGKVYAEILESSDAHASDTLLANGAGRLSALLYGALPEAASELMSYTVYRWECAIRGSVVMGFVGAGGLGQRMDESMKMLAGAEVSSMLLVFVALVALADQFSKVLRRRLG</sequence>
<gene>
    <name evidence="9" type="ORF">GJ699_22795</name>
</gene>
<feature type="domain" description="ABC transmembrane type-1" evidence="8">
    <location>
        <begin position="109"/>
        <end position="300"/>
    </location>
</feature>
<evidence type="ECO:0000256" key="3">
    <source>
        <dbReference type="ARBA" id="ARBA00022475"/>
    </source>
</evidence>
<keyword evidence="2 7" id="KW-0813">Transport</keyword>
<accession>A0A6I2L3W7</accession>
<keyword evidence="3" id="KW-1003">Cell membrane</keyword>
<dbReference type="GO" id="GO:0055085">
    <property type="term" value="P:transmembrane transport"/>
    <property type="evidence" value="ECO:0007669"/>
    <property type="project" value="InterPro"/>
</dbReference>
<dbReference type="PANTHER" id="PTHR30043">
    <property type="entry name" value="PHOSPHONATES TRANSPORT SYSTEM PERMEASE PROTEIN"/>
    <property type="match status" value="1"/>
</dbReference>
<dbReference type="AlphaFoldDB" id="A0A6I2L3W7"/>
<dbReference type="InterPro" id="IPR035906">
    <property type="entry name" value="MetI-like_sf"/>
</dbReference>
<evidence type="ECO:0000256" key="5">
    <source>
        <dbReference type="ARBA" id="ARBA00022989"/>
    </source>
</evidence>
<keyword evidence="5 7" id="KW-1133">Transmembrane helix</keyword>
<dbReference type="GO" id="GO:0005886">
    <property type="term" value="C:plasma membrane"/>
    <property type="evidence" value="ECO:0007669"/>
    <property type="project" value="UniProtKB-SubCell"/>
</dbReference>
<comment type="subcellular location">
    <subcellularLocation>
        <location evidence="1 7">Cell membrane</location>
        <topology evidence="1 7">Multi-pass membrane protein</topology>
    </subcellularLocation>
</comment>
<feature type="transmembrane region" description="Helical" evidence="7">
    <location>
        <begin position="113"/>
        <end position="138"/>
    </location>
</feature>
<evidence type="ECO:0000256" key="2">
    <source>
        <dbReference type="ARBA" id="ARBA00022448"/>
    </source>
</evidence>
<comment type="caution">
    <text evidence="9">The sequence shown here is derived from an EMBL/GenBank/DDBJ whole genome shotgun (WGS) entry which is preliminary data.</text>
</comment>
<protein>
    <submittedName>
        <fullName evidence="9">ABC transporter permease subunit</fullName>
    </submittedName>
</protein>